<gene>
    <name evidence="2" type="ORF">LMG27198_07600</name>
</gene>
<protein>
    <recommendedName>
        <fullName evidence="4">DUF2946 domain-containing protein</fullName>
    </recommendedName>
</protein>
<organism evidence="2 3">
    <name type="scientific">Methylocystis echinoides</name>
    <dbReference type="NCBI Taxonomy" id="29468"/>
    <lineage>
        <taxon>Bacteria</taxon>
        <taxon>Pseudomonadati</taxon>
        <taxon>Pseudomonadota</taxon>
        <taxon>Alphaproteobacteria</taxon>
        <taxon>Hyphomicrobiales</taxon>
        <taxon>Methylocystaceae</taxon>
        <taxon>Methylocystis</taxon>
    </lineage>
</organism>
<dbReference type="Pfam" id="PF11162">
    <property type="entry name" value="DUF2946"/>
    <property type="match status" value="1"/>
</dbReference>
<reference evidence="2" key="1">
    <citation type="journal article" date="2023" name="Int. J. Syst. Evol. Microbiol.">
        <title>Methylocystis iwaonis sp. nov., a type II methane-oxidizing bacterium from surface soil of a rice paddy field in Japan, and emended description of the genus Methylocystis (ex Whittenbury et al. 1970) Bowman et al. 1993.</title>
        <authorList>
            <person name="Kaise H."/>
            <person name="Sawadogo J.B."/>
            <person name="Alam M.S."/>
            <person name="Ueno C."/>
            <person name="Dianou D."/>
            <person name="Shinjo R."/>
            <person name="Asakawa S."/>
        </authorList>
    </citation>
    <scope>NUCLEOTIDE SEQUENCE</scope>
    <source>
        <strain evidence="2">LMG27198</strain>
    </source>
</reference>
<name>A0A9W6GRL7_9HYPH</name>
<accession>A0A9W6GRL7</accession>
<evidence type="ECO:0000256" key="1">
    <source>
        <dbReference type="SAM" id="SignalP"/>
    </source>
</evidence>
<keyword evidence="3" id="KW-1185">Reference proteome</keyword>
<dbReference type="RefSeq" id="WP_281800577.1">
    <property type="nucleotide sequence ID" value="NZ_BSEC01000001.1"/>
</dbReference>
<proteinExistence type="predicted"/>
<evidence type="ECO:0008006" key="4">
    <source>
        <dbReference type="Google" id="ProtNLM"/>
    </source>
</evidence>
<feature type="chain" id="PRO_5040892438" description="DUF2946 domain-containing protein" evidence="1">
    <location>
        <begin position="30"/>
        <end position="141"/>
    </location>
</feature>
<evidence type="ECO:0000313" key="2">
    <source>
        <dbReference type="EMBL" id="GLI91768.1"/>
    </source>
</evidence>
<evidence type="ECO:0000313" key="3">
    <source>
        <dbReference type="Proteomes" id="UP001144323"/>
    </source>
</evidence>
<keyword evidence="1" id="KW-0732">Signal</keyword>
<dbReference type="AlphaFoldDB" id="A0A9W6GRL7"/>
<dbReference type="Proteomes" id="UP001144323">
    <property type="component" value="Unassembled WGS sequence"/>
</dbReference>
<sequence>MSHSRDIIRAVRAALAIVVACALMFSVSAAGAAAASETDFVIKNNDSASVGLFACFKRHMTQRADAASADKAQDGQKNAKHHCPCCLAAHQSAAVLPDRATPPELLRAAPSALYQRAFMAREPEGVRSRAAHGARAPPFAI</sequence>
<comment type="caution">
    <text evidence="2">The sequence shown here is derived from an EMBL/GenBank/DDBJ whole genome shotgun (WGS) entry which is preliminary data.</text>
</comment>
<feature type="signal peptide" evidence="1">
    <location>
        <begin position="1"/>
        <end position="29"/>
    </location>
</feature>
<dbReference type="InterPro" id="IPR021333">
    <property type="entry name" value="DUF2946"/>
</dbReference>
<dbReference type="EMBL" id="BSEC01000001">
    <property type="protein sequence ID" value="GLI91768.1"/>
    <property type="molecule type" value="Genomic_DNA"/>
</dbReference>